<accession>X1UDG2</accession>
<reference evidence="1" key="1">
    <citation type="journal article" date="2014" name="Front. Microbiol.">
        <title>High frequency of phylogenetically diverse reductive dehalogenase-homologous genes in deep subseafloor sedimentary metagenomes.</title>
        <authorList>
            <person name="Kawai M."/>
            <person name="Futagami T."/>
            <person name="Toyoda A."/>
            <person name="Takaki Y."/>
            <person name="Nishi S."/>
            <person name="Hori S."/>
            <person name="Arai W."/>
            <person name="Tsubouchi T."/>
            <person name="Morono Y."/>
            <person name="Uchiyama I."/>
            <person name="Ito T."/>
            <person name="Fujiyama A."/>
            <person name="Inagaki F."/>
            <person name="Takami H."/>
        </authorList>
    </citation>
    <scope>NUCLEOTIDE SEQUENCE</scope>
    <source>
        <strain evidence="1">Expedition CK06-06</strain>
    </source>
</reference>
<organism evidence="1">
    <name type="scientific">marine sediment metagenome</name>
    <dbReference type="NCBI Taxonomy" id="412755"/>
    <lineage>
        <taxon>unclassified sequences</taxon>
        <taxon>metagenomes</taxon>
        <taxon>ecological metagenomes</taxon>
    </lineage>
</organism>
<name>X1UDG2_9ZZZZ</name>
<evidence type="ECO:0000313" key="1">
    <source>
        <dbReference type="EMBL" id="GAJ15553.1"/>
    </source>
</evidence>
<feature type="non-terminal residue" evidence="1">
    <location>
        <position position="1"/>
    </location>
</feature>
<protein>
    <submittedName>
        <fullName evidence="1">Uncharacterized protein</fullName>
    </submittedName>
</protein>
<sequence>RIRGSSAWCNNADTIICLTQSGEDLPENFLKVFFESKRGYEPDPLEVKWDLKTLNYELIDITDLHKKVKITYSDMMEYIKKNFGDKKYKYKELTDPISQKFKVKPQSVCKLLLQARDNEDMIKDEGKFGKWYVSSQGEFDFKSVDI</sequence>
<gene>
    <name evidence="1" type="ORF">S12H4_46359</name>
</gene>
<dbReference type="EMBL" id="BARW01028754">
    <property type="protein sequence ID" value="GAJ15553.1"/>
    <property type="molecule type" value="Genomic_DNA"/>
</dbReference>
<comment type="caution">
    <text evidence="1">The sequence shown here is derived from an EMBL/GenBank/DDBJ whole genome shotgun (WGS) entry which is preliminary data.</text>
</comment>
<dbReference type="AlphaFoldDB" id="X1UDG2"/>
<proteinExistence type="predicted"/>